<evidence type="ECO:0000256" key="9">
    <source>
        <dbReference type="ARBA" id="ARBA00022898"/>
    </source>
</evidence>
<dbReference type="STRING" id="1754190.A0A1Y2CSU1"/>
<dbReference type="EMBL" id="MCOG01000098">
    <property type="protein sequence ID" value="ORY50108.1"/>
    <property type="molecule type" value="Genomic_DNA"/>
</dbReference>
<dbReference type="PANTHER" id="PTHR11986">
    <property type="entry name" value="AMINOTRANSFERASE CLASS III"/>
    <property type="match status" value="1"/>
</dbReference>
<dbReference type="CDD" id="cd00610">
    <property type="entry name" value="OAT_like"/>
    <property type="match status" value="1"/>
</dbReference>
<gene>
    <name evidence="11" type="ORF">LY90DRAFT_661579</name>
</gene>
<accession>A0A1Y2CSU1</accession>
<reference evidence="11 12" key="1">
    <citation type="submission" date="2016-08" db="EMBL/GenBank/DDBJ databases">
        <title>A Parts List for Fungal Cellulosomes Revealed by Comparative Genomics.</title>
        <authorList>
            <consortium name="DOE Joint Genome Institute"/>
            <person name="Haitjema C.H."/>
            <person name="Gilmore S.P."/>
            <person name="Henske J.K."/>
            <person name="Solomon K.V."/>
            <person name="De Groot R."/>
            <person name="Kuo A."/>
            <person name="Mondo S.J."/>
            <person name="Salamov A.A."/>
            <person name="Labutti K."/>
            <person name="Zhao Z."/>
            <person name="Chiniquy J."/>
            <person name="Barry K."/>
            <person name="Brewer H.M."/>
            <person name="Purvine S.O."/>
            <person name="Wright A.T."/>
            <person name="Boxma B."/>
            <person name="Van Alen T."/>
            <person name="Hackstein J.H."/>
            <person name="Baker S.E."/>
            <person name="Grigoriev I.V."/>
            <person name="O'Malley M.A."/>
        </authorList>
    </citation>
    <scope>NUCLEOTIDE SEQUENCE [LARGE SCALE GENOMIC DNA]</scope>
    <source>
        <strain evidence="11 12">G1</strain>
    </source>
</reference>
<evidence type="ECO:0000256" key="7">
    <source>
        <dbReference type="ARBA" id="ARBA00022605"/>
    </source>
</evidence>
<dbReference type="EC" id="2.6.1.11" evidence="5"/>
<proteinExistence type="inferred from homology"/>
<evidence type="ECO:0000256" key="5">
    <source>
        <dbReference type="ARBA" id="ARBA00012919"/>
    </source>
</evidence>
<evidence type="ECO:0000313" key="12">
    <source>
        <dbReference type="Proteomes" id="UP000193920"/>
    </source>
</evidence>
<keyword evidence="9 10" id="KW-0663">Pyridoxal phosphate</keyword>
<dbReference type="Pfam" id="PF00202">
    <property type="entry name" value="Aminotran_3"/>
    <property type="match status" value="1"/>
</dbReference>
<dbReference type="Gene3D" id="3.90.1150.10">
    <property type="entry name" value="Aspartate Aminotransferase, domain 1"/>
    <property type="match status" value="1"/>
</dbReference>
<evidence type="ECO:0000313" key="11">
    <source>
        <dbReference type="EMBL" id="ORY50108.1"/>
    </source>
</evidence>
<dbReference type="HAMAP" id="MF_01107">
    <property type="entry name" value="ArgD_aminotrans_3"/>
    <property type="match status" value="1"/>
</dbReference>
<evidence type="ECO:0000256" key="6">
    <source>
        <dbReference type="ARBA" id="ARBA00022576"/>
    </source>
</evidence>
<dbReference type="PANTHER" id="PTHR11986:SF79">
    <property type="entry name" value="ACETYLORNITHINE AMINOTRANSFERASE, MITOCHONDRIAL"/>
    <property type="match status" value="1"/>
</dbReference>
<keyword evidence="8 11" id="KW-0808">Transferase</keyword>
<keyword evidence="12" id="KW-1185">Reference proteome</keyword>
<comment type="subcellular location">
    <subcellularLocation>
        <location evidence="2">Mitochondrion</location>
    </subcellularLocation>
</comment>
<comment type="cofactor">
    <cofactor evidence="1">
        <name>pyridoxal 5'-phosphate</name>
        <dbReference type="ChEBI" id="CHEBI:597326"/>
    </cofactor>
</comment>
<dbReference type="Gene3D" id="3.40.640.10">
    <property type="entry name" value="Type I PLP-dependent aspartate aminotransferase-like (Major domain)"/>
    <property type="match status" value="1"/>
</dbReference>
<dbReference type="GO" id="GO:0006526">
    <property type="term" value="P:L-arginine biosynthetic process"/>
    <property type="evidence" value="ECO:0007669"/>
    <property type="project" value="UniProtKB-UniPathway"/>
</dbReference>
<keyword evidence="6 11" id="KW-0032">Aminotransferase</keyword>
<dbReference type="InterPro" id="IPR015424">
    <property type="entry name" value="PyrdxlP-dep_Trfase"/>
</dbReference>
<evidence type="ECO:0000256" key="10">
    <source>
        <dbReference type="RuleBase" id="RU003560"/>
    </source>
</evidence>
<dbReference type="InterPro" id="IPR005814">
    <property type="entry name" value="Aminotrans_3"/>
</dbReference>
<dbReference type="FunFam" id="3.40.640.10:FF:000004">
    <property type="entry name" value="Acetylornithine aminotransferase"/>
    <property type="match status" value="1"/>
</dbReference>
<comment type="similarity">
    <text evidence="4 10">Belongs to the class-III pyridoxal-phosphate-dependent aminotransferase family.</text>
</comment>
<name>A0A1Y2CSU1_9FUNG</name>
<protein>
    <recommendedName>
        <fullName evidence="5">acetylornithine transaminase</fullName>
        <ecNumber evidence="5">2.6.1.11</ecNumber>
    </recommendedName>
</protein>
<dbReference type="PIRSF" id="PIRSF000521">
    <property type="entry name" value="Transaminase_4ab_Lys_Orn"/>
    <property type="match status" value="1"/>
</dbReference>
<dbReference type="PROSITE" id="PS00600">
    <property type="entry name" value="AA_TRANSFER_CLASS_3"/>
    <property type="match status" value="1"/>
</dbReference>
<dbReference type="SUPFAM" id="SSF53383">
    <property type="entry name" value="PLP-dependent transferases"/>
    <property type="match status" value="1"/>
</dbReference>
<dbReference type="InterPro" id="IPR049704">
    <property type="entry name" value="Aminotrans_3_PPA_site"/>
</dbReference>
<evidence type="ECO:0000256" key="3">
    <source>
        <dbReference type="ARBA" id="ARBA00005024"/>
    </source>
</evidence>
<evidence type="ECO:0000256" key="4">
    <source>
        <dbReference type="ARBA" id="ARBA00008954"/>
    </source>
</evidence>
<dbReference type="UniPathway" id="UPA00068">
    <property type="reaction ID" value="UER00109"/>
</dbReference>
<dbReference type="NCBIfam" id="TIGR00707">
    <property type="entry name" value="argD"/>
    <property type="match status" value="1"/>
</dbReference>
<dbReference type="NCBIfam" id="NF002325">
    <property type="entry name" value="PRK01278.1"/>
    <property type="match status" value="1"/>
</dbReference>
<dbReference type="InterPro" id="IPR050103">
    <property type="entry name" value="Class-III_PLP-dep_AT"/>
</dbReference>
<dbReference type="GO" id="GO:0005759">
    <property type="term" value="C:mitochondrial matrix"/>
    <property type="evidence" value="ECO:0007669"/>
    <property type="project" value="TreeGrafter"/>
</dbReference>
<dbReference type="Proteomes" id="UP000193920">
    <property type="component" value="Unassembled WGS sequence"/>
</dbReference>
<evidence type="ECO:0000256" key="2">
    <source>
        <dbReference type="ARBA" id="ARBA00004173"/>
    </source>
</evidence>
<sequence length="470" mass="51307">MSFLSQTLTKSNQISKFLIPVSSRTLSSFNKISLNKIQNLKYSTMSSKNVTIEATHADNDTAKGTLEKLNDDSKYLLPLYGRPNIIFNHAEGAYIYDTAERKYLDFASGIAVNSLGHNNPIIINAIKEQATKIIHVSNLYHNENPAKLAKLIVESLEKKGKFADGAKVFFGNSGTEANEAAIKFARRYGKTISQNKNVILSFNHAFHGRSLGALSATPNPKYQDPFTPLLPGFKYSPYNDIEAAKKNIDENVCGVIVECVQGEGGLTPANKEFIQYIRKRCDEVNALLIIDEIQTGLGRTGKLYAHQYYDITPDIFTLAKPLGGGIPIGATILSEKVAKTIKPGDHGTTFGGNSLATHVGAAVFSTINKPEFLAEIREKGDYLKKGLLEATKGSKIVKEVRGLGLMIGVALDEKVTPAAVADVCRQQGLLVITCGMNTLRLLPPLIITKEEIDCAVNIIGKSIKYLEDKL</sequence>
<dbReference type="AlphaFoldDB" id="A0A1Y2CSU1"/>
<evidence type="ECO:0000256" key="8">
    <source>
        <dbReference type="ARBA" id="ARBA00022679"/>
    </source>
</evidence>
<comment type="caution">
    <text evidence="11">The sequence shown here is derived from an EMBL/GenBank/DDBJ whole genome shotgun (WGS) entry which is preliminary data.</text>
</comment>
<dbReference type="OrthoDB" id="5419315at2759"/>
<evidence type="ECO:0000256" key="1">
    <source>
        <dbReference type="ARBA" id="ARBA00001933"/>
    </source>
</evidence>
<dbReference type="GO" id="GO:0030170">
    <property type="term" value="F:pyridoxal phosphate binding"/>
    <property type="evidence" value="ECO:0007669"/>
    <property type="project" value="InterPro"/>
</dbReference>
<dbReference type="GO" id="GO:0042802">
    <property type="term" value="F:identical protein binding"/>
    <property type="evidence" value="ECO:0007669"/>
    <property type="project" value="TreeGrafter"/>
</dbReference>
<dbReference type="InterPro" id="IPR015421">
    <property type="entry name" value="PyrdxlP-dep_Trfase_major"/>
</dbReference>
<dbReference type="InterPro" id="IPR015422">
    <property type="entry name" value="PyrdxlP-dep_Trfase_small"/>
</dbReference>
<comment type="pathway">
    <text evidence="3">Amino-acid biosynthesis; L-arginine biosynthesis; N(2)-acetyl-L-ornithine from L-glutamate: step 4/4.</text>
</comment>
<dbReference type="GO" id="GO:0003992">
    <property type="term" value="F:N2-acetyl-L-ornithine:2-oxoglutarate 5-aminotransferase activity"/>
    <property type="evidence" value="ECO:0007669"/>
    <property type="project" value="UniProtKB-EC"/>
</dbReference>
<organism evidence="11 12">
    <name type="scientific">Neocallimastix californiae</name>
    <dbReference type="NCBI Taxonomy" id="1754190"/>
    <lineage>
        <taxon>Eukaryota</taxon>
        <taxon>Fungi</taxon>
        <taxon>Fungi incertae sedis</taxon>
        <taxon>Chytridiomycota</taxon>
        <taxon>Chytridiomycota incertae sedis</taxon>
        <taxon>Neocallimastigomycetes</taxon>
        <taxon>Neocallimastigales</taxon>
        <taxon>Neocallimastigaceae</taxon>
        <taxon>Neocallimastix</taxon>
    </lineage>
</organism>
<keyword evidence="7" id="KW-0028">Amino-acid biosynthesis</keyword>
<dbReference type="InterPro" id="IPR004636">
    <property type="entry name" value="AcOrn/SuccOrn_fam"/>
</dbReference>